<evidence type="ECO:0000313" key="2">
    <source>
        <dbReference type="Proteomes" id="UP000193570"/>
    </source>
</evidence>
<evidence type="ECO:0000313" key="1">
    <source>
        <dbReference type="EMBL" id="SLN72817.1"/>
    </source>
</evidence>
<gene>
    <name evidence="1" type="ORF">ROJ8625_03885</name>
</gene>
<name>A0A1X7A7V7_9RHOB</name>
<dbReference type="EMBL" id="FWFK01000008">
    <property type="protein sequence ID" value="SLN72817.1"/>
    <property type="molecule type" value="Genomic_DNA"/>
</dbReference>
<reference evidence="1 2" key="1">
    <citation type="submission" date="2017-03" db="EMBL/GenBank/DDBJ databases">
        <authorList>
            <person name="Afonso C.L."/>
            <person name="Miller P.J."/>
            <person name="Scott M.A."/>
            <person name="Spackman E."/>
            <person name="Goraichik I."/>
            <person name="Dimitrov K.M."/>
            <person name="Suarez D.L."/>
            <person name="Swayne D.E."/>
        </authorList>
    </citation>
    <scope>NUCLEOTIDE SEQUENCE [LARGE SCALE GENOMIC DNA]</scope>
    <source>
        <strain evidence="1 2">CECT 8625</strain>
    </source>
</reference>
<accession>A0A1X7A7V7</accession>
<dbReference type="AlphaFoldDB" id="A0A1X7A7V7"/>
<sequence length="75" mass="8244">MRFDEEETMPASLYTFVPPRDTRLPVPGAPADAAWQMHNPRRGGCTKSGCARFVELSGSPICGGCGHHNREHDSF</sequence>
<keyword evidence="2" id="KW-1185">Reference proteome</keyword>
<dbReference type="Proteomes" id="UP000193570">
    <property type="component" value="Unassembled WGS sequence"/>
</dbReference>
<organism evidence="1 2">
    <name type="scientific">Roseivivax jejudonensis</name>
    <dbReference type="NCBI Taxonomy" id="1529041"/>
    <lineage>
        <taxon>Bacteria</taxon>
        <taxon>Pseudomonadati</taxon>
        <taxon>Pseudomonadota</taxon>
        <taxon>Alphaproteobacteria</taxon>
        <taxon>Rhodobacterales</taxon>
        <taxon>Roseobacteraceae</taxon>
        <taxon>Roseivivax</taxon>
    </lineage>
</organism>
<proteinExistence type="predicted"/>
<protein>
    <submittedName>
        <fullName evidence="1">Uncharacterized protein</fullName>
    </submittedName>
</protein>